<dbReference type="SUPFAM" id="SSF53335">
    <property type="entry name" value="S-adenosyl-L-methionine-dependent methyltransferases"/>
    <property type="match status" value="1"/>
</dbReference>
<accession>X1AAM6</accession>
<dbReference type="InterPro" id="IPR029063">
    <property type="entry name" value="SAM-dependent_MTases_sf"/>
</dbReference>
<feature type="domain" description="Methyltransferase" evidence="1">
    <location>
        <begin position="44"/>
        <end position="156"/>
    </location>
</feature>
<comment type="caution">
    <text evidence="2">The sequence shown here is derived from an EMBL/GenBank/DDBJ whole genome shotgun (WGS) entry which is preliminary data.</text>
</comment>
<evidence type="ECO:0000259" key="1">
    <source>
        <dbReference type="Pfam" id="PF13847"/>
    </source>
</evidence>
<dbReference type="AlphaFoldDB" id="X1AAM6"/>
<dbReference type="InterPro" id="IPR016461">
    <property type="entry name" value="COMT-like"/>
</dbReference>
<evidence type="ECO:0000313" key="2">
    <source>
        <dbReference type="EMBL" id="GAG67027.1"/>
    </source>
</evidence>
<dbReference type="PANTHER" id="PTHR43861">
    <property type="entry name" value="TRANS-ACONITATE 2-METHYLTRANSFERASE-RELATED"/>
    <property type="match status" value="1"/>
</dbReference>
<organism evidence="2">
    <name type="scientific">marine sediment metagenome</name>
    <dbReference type="NCBI Taxonomy" id="412755"/>
    <lineage>
        <taxon>unclassified sequences</taxon>
        <taxon>metagenomes</taxon>
        <taxon>ecological metagenomes</taxon>
    </lineage>
</organism>
<protein>
    <recommendedName>
        <fullName evidence="1">Methyltransferase domain-containing protein</fullName>
    </recommendedName>
</protein>
<dbReference type="Pfam" id="PF13847">
    <property type="entry name" value="Methyltransf_31"/>
    <property type="match status" value="1"/>
</dbReference>
<reference evidence="2" key="1">
    <citation type="journal article" date="2014" name="Front. Microbiol.">
        <title>High frequency of phylogenetically diverse reductive dehalogenase-homologous genes in deep subseafloor sedimentary metagenomes.</title>
        <authorList>
            <person name="Kawai M."/>
            <person name="Futagami T."/>
            <person name="Toyoda A."/>
            <person name="Takaki Y."/>
            <person name="Nishi S."/>
            <person name="Hori S."/>
            <person name="Arai W."/>
            <person name="Tsubouchi T."/>
            <person name="Morono Y."/>
            <person name="Uchiyama I."/>
            <person name="Ito T."/>
            <person name="Fujiyama A."/>
            <person name="Inagaki F."/>
            <person name="Takami H."/>
        </authorList>
    </citation>
    <scope>NUCLEOTIDE SEQUENCE</scope>
    <source>
        <strain evidence="2">Expedition CK06-06</strain>
    </source>
</reference>
<dbReference type="CDD" id="cd02440">
    <property type="entry name" value="AdoMet_MTases"/>
    <property type="match status" value="1"/>
</dbReference>
<dbReference type="EMBL" id="BART01006628">
    <property type="protein sequence ID" value="GAG67027.1"/>
    <property type="molecule type" value="Genomic_DNA"/>
</dbReference>
<name>X1AAM6_9ZZZZ</name>
<gene>
    <name evidence="2" type="ORF">S01H4_15129</name>
</gene>
<dbReference type="Gene3D" id="3.40.50.150">
    <property type="entry name" value="Vaccinia Virus protein VP39"/>
    <property type="match status" value="1"/>
</dbReference>
<dbReference type="PANTHER" id="PTHR43861:SF1">
    <property type="entry name" value="TRANS-ACONITATE 2-METHYLTRANSFERASE"/>
    <property type="match status" value="1"/>
</dbReference>
<dbReference type="PROSITE" id="PS51683">
    <property type="entry name" value="SAM_OMT_II"/>
    <property type="match status" value="1"/>
</dbReference>
<dbReference type="InterPro" id="IPR025714">
    <property type="entry name" value="Methyltranfer_dom"/>
</dbReference>
<sequence length="214" mass="25228">MNVPESKVEISGFMARFYDQLLRIASFGKYNGMMKAAIADMDIEPDDAILDMGCGTGYNNCLMVKYLGNDGKIIGLDISKKMKKQFEKKCQDYPNISFIQKRIEDPLPFHDEFDKVFISFVFHGFPNSERKKIAQNAFNALKSGGRFIIFDFNEFDLDIQSWWFRFAFRRIECPLAFEYITVDWKSRLSEWGFNNFNEYFYFSKRIRLLKATKK</sequence>
<dbReference type="GO" id="GO:0008168">
    <property type="term" value="F:methyltransferase activity"/>
    <property type="evidence" value="ECO:0007669"/>
    <property type="project" value="InterPro"/>
</dbReference>
<proteinExistence type="predicted"/>